<sequence length="72" mass="8142">MHPDIVILESRSKVRVKGHVQALTGPHSPSTPASLTLSPWLVPIPQEQTVPRQKRFTHRVYTLYTADPLFIT</sequence>
<protein>
    <submittedName>
        <fullName evidence="1">Uncharacterized protein</fullName>
    </submittedName>
</protein>
<organism evidence="1 2">
    <name type="scientific">Dreissena polymorpha</name>
    <name type="common">Zebra mussel</name>
    <name type="synonym">Mytilus polymorpha</name>
    <dbReference type="NCBI Taxonomy" id="45954"/>
    <lineage>
        <taxon>Eukaryota</taxon>
        <taxon>Metazoa</taxon>
        <taxon>Spiralia</taxon>
        <taxon>Lophotrochozoa</taxon>
        <taxon>Mollusca</taxon>
        <taxon>Bivalvia</taxon>
        <taxon>Autobranchia</taxon>
        <taxon>Heteroconchia</taxon>
        <taxon>Euheterodonta</taxon>
        <taxon>Imparidentia</taxon>
        <taxon>Neoheterodontei</taxon>
        <taxon>Myida</taxon>
        <taxon>Dreissenoidea</taxon>
        <taxon>Dreissenidae</taxon>
        <taxon>Dreissena</taxon>
    </lineage>
</organism>
<comment type="caution">
    <text evidence="1">The sequence shown here is derived from an EMBL/GenBank/DDBJ whole genome shotgun (WGS) entry which is preliminary data.</text>
</comment>
<evidence type="ECO:0000313" key="1">
    <source>
        <dbReference type="EMBL" id="KAH3898190.1"/>
    </source>
</evidence>
<accession>A0A9D4NMG8</accession>
<dbReference type="Proteomes" id="UP000828390">
    <property type="component" value="Unassembled WGS sequence"/>
</dbReference>
<reference evidence="1" key="1">
    <citation type="journal article" date="2019" name="bioRxiv">
        <title>The Genome of the Zebra Mussel, Dreissena polymorpha: A Resource for Invasive Species Research.</title>
        <authorList>
            <person name="McCartney M.A."/>
            <person name="Auch B."/>
            <person name="Kono T."/>
            <person name="Mallez S."/>
            <person name="Zhang Y."/>
            <person name="Obille A."/>
            <person name="Becker A."/>
            <person name="Abrahante J.E."/>
            <person name="Garbe J."/>
            <person name="Badalamenti J.P."/>
            <person name="Herman A."/>
            <person name="Mangelson H."/>
            <person name="Liachko I."/>
            <person name="Sullivan S."/>
            <person name="Sone E.D."/>
            <person name="Koren S."/>
            <person name="Silverstein K.A.T."/>
            <person name="Beckman K.B."/>
            <person name="Gohl D.M."/>
        </authorList>
    </citation>
    <scope>NUCLEOTIDE SEQUENCE</scope>
    <source>
        <strain evidence="1">Duluth1</strain>
        <tissue evidence="1">Whole animal</tissue>
    </source>
</reference>
<evidence type="ECO:0000313" key="2">
    <source>
        <dbReference type="Proteomes" id="UP000828390"/>
    </source>
</evidence>
<keyword evidence="2" id="KW-1185">Reference proteome</keyword>
<dbReference type="EMBL" id="JAIWYP010000001">
    <property type="protein sequence ID" value="KAH3898190.1"/>
    <property type="molecule type" value="Genomic_DNA"/>
</dbReference>
<reference evidence="1" key="2">
    <citation type="submission" date="2020-11" db="EMBL/GenBank/DDBJ databases">
        <authorList>
            <person name="McCartney M.A."/>
            <person name="Auch B."/>
            <person name="Kono T."/>
            <person name="Mallez S."/>
            <person name="Becker A."/>
            <person name="Gohl D.M."/>
            <person name="Silverstein K.A.T."/>
            <person name="Koren S."/>
            <person name="Bechman K.B."/>
            <person name="Herman A."/>
            <person name="Abrahante J.E."/>
            <person name="Garbe J."/>
        </authorList>
    </citation>
    <scope>NUCLEOTIDE SEQUENCE</scope>
    <source>
        <strain evidence="1">Duluth1</strain>
        <tissue evidence="1">Whole animal</tissue>
    </source>
</reference>
<proteinExistence type="predicted"/>
<dbReference type="AlphaFoldDB" id="A0A9D4NMG8"/>
<name>A0A9D4NMG8_DREPO</name>
<gene>
    <name evidence="1" type="ORF">DPMN_022411</name>
</gene>